<keyword evidence="1" id="KW-0808">Transferase</keyword>
<dbReference type="PANTHER" id="PTHR20275:SF0">
    <property type="entry name" value="NAD KINASE"/>
    <property type="match status" value="1"/>
</dbReference>
<protein>
    <submittedName>
        <fullName evidence="6">NAD(+)/NADH kinase</fullName>
    </submittedName>
</protein>
<evidence type="ECO:0000256" key="3">
    <source>
        <dbReference type="ARBA" id="ARBA00022857"/>
    </source>
</evidence>
<keyword evidence="7" id="KW-1185">Reference proteome</keyword>
<dbReference type="Gene3D" id="3.40.50.10330">
    <property type="entry name" value="Probable inorganic polyphosphate/atp-NAD kinase, domain 1"/>
    <property type="match status" value="1"/>
</dbReference>
<dbReference type="InterPro" id="IPR017437">
    <property type="entry name" value="ATP-NAD_kinase_PpnK-typ_C"/>
</dbReference>
<dbReference type="EMBL" id="AP028955">
    <property type="protein sequence ID" value="BET37811.1"/>
    <property type="molecule type" value="Genomic_DNA"/>
</dbReference>
<organism evidence="6 7">
    <name type="scientific">Spiroplasma ixodetis</name>
    <dbReference type="NCBI Taxonomy" id="2141"/>
    <lineage>
        <taxon>Bacteria</taxon>
        <taxon>Bacillati</taxon>
        <taxon>Mycoplasmatota</taxon>
        <taxon>Mollicutes</taxon>
        <taxon>Entomoplasmatales</taxon>
        <taxon>Spiroplasmataceae</taxon>
        <taxon>Spiroplasma</taxon>
    </lineage>
</organism>
<dbReference type="SUPFAM" id="SSF111331">
    <property type="entry name" value="NAD kinase/diacylglycerol kinase-like"/>
    <property type="match status" value="1"/>
</dbReference>
<dbReference type="GO" id="GO:0016301">
    <property type="term" value="F:kinase activity"/>
    <property type="evidence" value="ECO:0007669"/>
    <property type="project" value="UniProtKB-KW"/>
</dbReference>
<reference evidence="7" key="1">
    <citation type="journal article" date="2024" name="FEMS Microbiol. Lett.">
        <title>Genomic insights into Spiroplasma endosymbionts that induce male-killing and protective phenotypes in the pea aphid.</title>
        <authorList>
            <person name="Arai H."/>
            <person name="Legeai F."/>
            <person name="Kageyama D."/>
            <person name="Sugio A."/>
            <person name="Simon J.C."/>
        </authorList>
    </citation>
    <scope>NUCLEOTIDE SEQUENCE [LARGE SCALE GENOMIC DNA]</scope>
    <source>
        <strain evidence="7">sAp269</strain>
    </source>
</reference>
<dbReference type="InterPro" id="IPR017438">
    <property type="entry name" value="ATP-NAD_kinase_N"/>
</dbReference>
<keyword evidence="4" id="KW-0520">NAD</keyword>
<evidence type="ECO:0000256" key="4">
    <source>
        <dbReference type="ARBA" id="ARBA00023027"/>
    </source>
</evidence>
<evidence type="ECO:0000313" key="7">
    <source>
        <dbReference type="Proteomes" id="UP001473424"/>
    </source>
</evidence>
<dbReference type="Pfam" id="PF01513">
    <property type="entry name" value="NAD_kinase"/>
    <property type="match status" value="1"/>
</dbReference>
<comment type="catalytic activity">
    <reaction evidence="5">
        <text>NAD(+) + ATP = ADP + NADP(+) + H(+)</text>
        <dbReference type="Rhea" id="RHEA:18629"/>
        <dbReference type="ChEBI" id="CHEBI:15378"/>
        <dbReference type="ChEBI" id="CHEBI:30616"/>
        <dbReference type="ChEBI" id="CHEBI:57540"/>
        <dbReference type="ChEBI" id="CHEBI:58349"/>
        <dbReference type="ChEBI" id="CHEBI:456216"/>
        <dbReference type="EC" id="2.7.1.23"/>
    </reaction>
</comment>
<dbReference type="InterPro" id="IPR002504">
    <property type="entry name" value="NADK"/>
</dbReference>
<evidence type="ECO:0000256" key="1">
    <source>
        <dbReference type="ARBA" id="ARBA00022679"/>
    </source>
</evidence>
<evidence type="ECO:0000256" key="2">
    <source>
        <dbReference type="ARBA" id="ARBA00022777"/>
    </source>
</evidence>
<evidence type="ECO:0000256" key="5">
    <source>
        <dbReference type="ARBA" id="ARBA00047925"/>
    </source>
</evidence>
<keyword evidence="3" id="KW-0521">NADP</keyword>
<accession>A0ABM8JKQ2</accession>
<sequence length="271" mass="30818">MKNYKFTIIANKYENSQSLAKELRPKLLALKALEDTSFPDIVFIIGGDGTFLKAVHDYNNILNTVKFVSFKCGNLGFYENFLNTEVDKVLMLIDKKNNNLIVNKFSLLEVNINNKILYAINEVKFVNLTTTLSCQVLINNQLFENFRGSGLVIATRTGSTGLMKSLGGAVLISNHNLMQFHEIAPVANNSYRSLNSPLILDENHEITFKNIQKDSKLSDFGKLIVDTFDFNDKLYDKVTIKLSKLTLQVLEYRLNHYSLLAKVKKTFIQED</sequence>
<dbReference type="InterPro" id="IPR016064">
    <property type="entry name" value="NAD/diacylglycerol_kinase_sf"/>
</dbReference>
<dbReference type="RefSeq" id="WP_353306596.1">
    <property type="nucleotide sequence ID" value="NZ_AP028955.1"/>
</dbReference>
<keyword evidence="2 6" id="KW-0418">Kinase</keyword>
<dbReference type="Gene3D" id="2.60.200.30">
    <property type="entry name" value="Probable inorganic polyphosphate/atp-NAD kinase, domain 2"/>
    <property type="match status" value="1"/>
</dbReference>
<gene>
    <name evidence="6" type="ORF">SAP269_04000</name>
</gene>
<dbReference type="PANTHER" id="PTHR20275">
    <property type="entry name" value="NAD KINASE"/>
    <property type="match status" value="1"/>
</dbReference>
<dbReference type="Proteomes" id="UP001473424">
    <property type="component" value="Chromosome"/>
</dbReference>
<proteinExistence type="predicted"/>
<evidence type="ECO:0000313" key="6">
    <source>
        <dbReference type="EMBL" id="BET37811.1"/>
    </source>
</evidence>
<name>A0ABM8JKQ2_9MOLU</name>